<feature type="transmembrane region" description="Helical" evidence="2">
    <location>
        <begin position="357"/>
        <end position="381"/>
    </location>
</feature>
<dbReference type="RefSeq" id="WP_344143406.1">
    <property type="nucleotide sequence ID" value="NZ_BAABIK010000008.1"/>
</dbReference>
<feature type="region of interest" description="Disordered" evidence="1">
    <location>
        <begin position="502"/>
        <end position="527"/>
    </location>
</feature>
<dbReference type="PANTHER" id="PTHR35342">
    <property type="entry name" value="TRICARBOXYLIC TRANSPORT PROTEIN"/>
    <property type="match status" value="1"/>
</dbReference>
<keyword evidence="2" id="KW-0812">Transmembrane</keyword>
<dbReference type="EMBL" id="BAABIK010000008">
    <property type="protein sequence ID" value="GAA4938186.1"/>
    <property type="molecule type" value="Genomic_DNA"/>
</dbReference>
<keyword evidence="5" id="KW-1185">Reference proteome</keyword>
<name>A0ABP9GLA8_9ACTN</name>
<organism evidence="4 5">
    <name type="scientific">Streptomonospora halophila</name>
    <dbReference type="NCBI Taxonomy" id="427369"/>
    <lineage>
        <taxon>Bacteria</taxon>
        <taxon>Bacillati</taxon>
        <taxon>Actinomycetota</taxon>
        <taxon>Actinomycetes</taxon>
        <taxon>Streptosporangiales</taxon>
        <taxon>Nocardiopsidaceae</taxon>
        <taxon>Streptomonospora</taxon>
    </lineage>
</organism>
<feature type="transmembrane region" description="Helical" evidence="2">
    <location>
        <begin position="441"/>
        <end position="460"/>
    </location>
</feature>
<feature type="transmembrane region" description="Helical" evidence="2">
    <location>
        <begin position="322"/>
        <end position="345"/>
    </location>
</feature>
<feature type="transmembrane region" description="Helical" evidence="2">
    <location>
        <begin position="198"/>
        <end position="222"/>
    </location>
</feature>
<feature type="transmembrane region" description="Helical" evidence="2">
    <location>
        <begin position="59"/>
        <end position="80"/>
    </location>
</feature>
<dbReference type="Proteomes" id="UP001499993">
    <property type="component" value="Unassembled WGS sequence"/>
</dbReference>
<sequence>MFPGIDEALAQVVSPTMLALCLVGVIAGMAVGATPGLSATVGLALLLPITFTLDPARGLVLMGAFYSGAIYGGSFTAILVNSPGTPSSIATTFDGYPMTRKGRSEVAIIAVTTGSVVGGLVGVVGLLLLGPAIADVVLAFGPQEYFWLGIFGLTMIAGLAAKSLVKGFAAGFIGLLISTIGIAPVGGDVRFTFGFTQMQAGVPLIVALIGFFTIPAMIDLMVDPGSRAAAMRREARRREPGLLMRTVRDVLSRPVNLARSAVIGTFVGMLPGAGGNVANLIAYNEAKRASKTPEEFGTGKVDGVVAPETANNAVVGGGLIPLLTLGIPGAPADAVIFGVLMLHGLRPGADLFTEQGSLTFTFILALGVSALLLAPVGLIVGRGLQRAVVRTPTTYLVPAIALLTMIGAYAVRNNPLDVVIMVALGLLGYGLRHLGLPPPAVVLGVVLGPIIESGLGQGLLTASGDAQPWLSFFTRPISVGIIAVVLIALLWPVLGRWRAQRAARPAGPPDGPETGRGAEGTEREDAR</sequence>
<dbReference type="Pfam" id="PF01970">
    <property type="entry name" value="TctA"/>
    <property type="match status" value="1"/>
</dbReference>
<accession>A0ABP9GLA8</accession>
<feature type="transmembrane region" description="Helical" evidence="2">
    <location>
        <begin position="106"/>
        <end position="133"/>
    </location>
</feature>
<feature type="transmembrane region" description="Helical" evidence="2">
    <location>
        <begin position="472"/>
        <end position="494"/>
    </location>
</feature>
<feature type="transmembrane region" description="Helical" evidence="2">
    <location>
        <begin position="393"/>
        <end position="412"/>
    </location>
</feature>
<feature type="transmembrane region" description="Helical" evidence="2">
    <location>
        <begin position="168"/>
        <end position="186"/>
    </location>
</feature>
<dbReference type="PANTHER" id="PTHR35342:SF5">
    <property type="entry name" value="TRICARBOXYLIC TRANSPORT PROTEIN"/>
    <property type="match status" value="1"/>
</dbReference>
<evidence type="ECO:0000256" key="1">
    <source>
        <dbReference type="SAM" id="MobiDB-lite"/>
    </source>
</evidence>
<evidence type="ECO:0000259" key="3">
    <source>
        <dbReference type="Pfam" id="PF01970"/>
    </source>
</evidence>
<feature type="transmembrane region" description="Helical" evidence="2">
    <location>
        <begin position="145"/>
        <end position="161"/>
    </location>
</feature>
<feature type="domain" description="DUF112" evidence="3">
    <location>
        <begin position="18"/>
        <end position="443"/>
    </location>
</feature>
<protein>
    <recommendedName>
        <fullName evidence="3">DUF112 domain-containing protein</fullName>
    </recommendedName>
</protein>
<proteinExistence type="predicted"/>
<keyword evidence="2" id="KW-1133">Transmembrane helix</keyword>
<reference evidence="5" key="1">
    <citation type="journal article" date="2019" name="Int. J. Syst. Evol. Microbiol.">
        <title>The Global Catalogue of Microorganisms (GCM) 10K type strain sequencing project: providing services to taxonomists for standard genome sequencing and annotation.</title>
        <authorList>
            <consortium name="The Broad Institute Genomics Platform"/>
            <consortium name="The Broad Institute Genome Sequencing Center for Infectious Disease"/>
            <person name="Wu L."/>
            <person name="Ma J."/>
        </authorList>
    </citation>
    <scope>NUCLEOTIDE SEQUENCE [LARGE SCALE GENOMIC DNA]</scope>
    <source>
        <strain evidence="5">JCM 18123</strain>
    </source>
</reference>
<evidence type="ECO:0000256" key="2">
    <source>
        <dbReference type="SAM" id="Phobius"/>
    </source>
</evidence>
<dbReference type="InterPro" id="IPR002823">
    <property type="entry name" value="DUF112_TM"/>
</dbReference>
<keyword evidence="2" id="KW-0472">Membrane</keyword>
<comment type="caution">
    <text evidence="4">The sequence shown here is derived from an EMBL/GenBank/DDBJ whole genome shotgun (WGS) entry which is preliminary data.</text>
</comment>
<feature type="transmembrane region" description="Helical" evidence="2">
    <location>
        <begin position="12"/>
        <end position="31"/>
    </location>
</feature>
<evidence type="ECO:0000313" key="5">
    <source>
        <dbReference type="Proteomes" id="UP001499993"/>
    </source>
</evidence>
<gene>
    <name evidence="4" type="ORF">GCM10023224_19260</name>
</gene>
<feature type="transmembrane region" description="Helical" evidence="2">
    <location>
        <begin position="418"/>
        <end position="434"/>
    </location>
</feature>
<evidence type="ECO:0000313" key="4">
    <source>
        <dbReference type="EMBL" id="GAA4938186.1"/>
    </source>
</evidence>